<dbReference type="KEGG" id="moc:BB934_38550"/>
<dbReference type="EMBL" id="CP016619">
    <property type="protein sequence ID" value="ANY84151.1"/>
    <property type="molecule type" value="Genomic_DNA"/>
</dbReference>
<organism evidence="1">
    <name type="scientific">Microvirga ossetica</name>
    <dbReference type="NCBI Taxonomy" id="1882682"/>
    <lineage>
        <taxon>Bacteria</taxon>
        <taxon>Pseudomonadati</taxon>
        <taxon>Pseudomonadota</taxon>
        <taxon>Alphaproteobacteria</taxon>
        <taxon>Hyphomicrobiales</taxon>
        <taxon>Methylobacteriaceae</taxon>
        <taxon>Microvirga</taxon>
    </lineage>
</organism>
<sequence length="81" mass="9048">MTISEAQLRTLRLLNQQAAHRVYRSQRADDYTWTHEDSRIALTSTLHRLFSSGYATVSSDNRDVAVITQKGRAAVAARGSV</sequence>
<evidence type="ECO:0000313" key="1">
    <source>
        <dbReference type="EMBL" id="ANY84151.1"/>
    </source>
</evidence>
<gene>
    <name evidence="1" type="ORF">BB934_38550</name>
</gene>
<protein>
    <submittedName>
        <fullName evidence="1">Uncharacterized protein</fullName>
    </submittedName>
</protein>
<reference evidence="1" key="1">
    <citation type="submission" date="2016-07" db="EMBL/GenBank/DDBJ databases">
        <title>Microvirga ossetica sp. nov. a new species of rhizobia isolated from root nodules of the legume species Vicia alpestris Steven originated from North Ossetia region in the Caucasus.</title>
        <authorList>
            <person name="Safronova V.I."/>
            <person name="Kuznetsova I.G."/>
            <person name="Sazanova A.L."/>
            <person name="Belimov A."/>
            <person name="Andronov E."/>
            <person name="Osledkin Y.S."/>
            <person name="Onishchuk O.P."/>
            <person name="Kurchak O.N."/>
            <person name="Shaposhnikov A.I."/>
            <person name="Willems A."/>
            <person name="Tikhonovich I.A."/>
        </authorList>
    </citation>
    <scope>NUCLEOTIDE SEQUENCE [LARGE SCALE GENOMIC DNA]</scope>
    <source>
        <strain evidence="1">V5/3M</strain>
        <plasmid evidence="1">unnamed2</plasmid>
    </source>
</reference>
<proteinExistence type="predicted"/>
<accession>A0A1B2EW15</accession>
<geneLocation type="plasmid" evidence="1">
    <name>unnamed2</name>
</geneLocation>
<name>A0A1B2EW15_9HYPH</name>
<keyword evidence="1" id="KW-0614">Plasmid</keyword>
<dbReference type="AlphaFoldDB" id="A0A1B2EW15"/>